<keyword evidence="5" id="KW-0472">Membrane</keyword>
<dbReference type="PANTHER" id="PTHR24258">
    <property type="entry name" value="SERINE PROTEASE-RELATED"/>
    <property type="match status" value="1"/>
</dbReference>
<evidence type="ECO:0000256" key="4">
    <source>
        <dbReference type="SAM" id="MobiDB-lite"/>
    </source>
</evidence>
<keyword evidence="5" id="KW-0812">Transmembrane</keyword>
<dbReference type="PANTHER" id="PTHR24258:SF116">
    <property type="entry name" value="FI16631P1-RELATED"/>
    <property type="match status" value="1"/>
</dbReference>
<dbReference type="InterPro" id="IPR001254">
    <property type="entry name" value="Trypsin_dom"/>
</dbReference>
<dbReference type="InterPro" id="IPR009003">
    <property type="entry name" value="Peptidase_S1_PA"/>
</dbReference>
<dbReference type="GO" id="GO:0005576">
    <property type="term" value="C:extracellular region"/>
    <property type="evidence" value="ECO:0007669"/>
    <property type="project" value="UniProtKB-SubCell"/>
</dbReference>
<proteinExistence type="predicted"/>
<dbReference type="PROSITE" id="PS50240">
    <property type="entry name" value="TRYPSIN_DOM"/>
    <property type="match status" value="1"/>
</dbReference>
<dbReference type="Pfam" id="PF00089">
    <property type="entry name" value="Trypsin"/>
    <property type="match status" value="1"/>
</dbReference>
<reference evidence="8" key="1">
    <citation type="submission" date="2017-01" db="EMBL/GenBank/DDBJ databases">
        <title>Comparative genomics of anhydrobiosis in the tardigrade Hypsibius dujardini.</title>
        <authorList>
            <person name="Yoshida Y."/>
            <person name="Koutsovoulos G."/>
            <person name="Laetsch D."/>
            <person name="Stevens L."/>
            <person name="Kumar S."/>
            <person name="Horikawa D."/>
            <person name="Ishino K."/>
            <person name="Komine S."/>
            <person name="Tomita M."/>
            <person name="Blaxter M."/>
            <person name="Arakawa K."/>
        </authorList>
    </citation>
    <scope>NUCLEOTIDE SEQUENCE [LARGE SCALE GENOMIC DNA]</scope>
    <source>
        <strain evidence="8">Z151</strain>
    </source>
</reference>
<dbReference type="GO" id="GO:0004252">
    <property type="term" value="F:serine-type endopeptidase activity"/>
    <property type="evidence" value="ECO:0007669"/>
    <property type="project" value="InterPro"/>
</dbReference>
<feature type="transmembrane region" description="Helical" evidence="5">
    <location>
        <begin position="72"/>
        <end position="90"/>
    </location>
</feature>
<feature type="compositionally biased region" description="Polar residues" evidence="4">
    <location>
        <begin position="120"/>
        <end position="130"/>
    </location>
</feature>
<dbReference type="InterPro" id="IPR018114">
    <property type="entry name" value="TRYPSIN_HIS"/>
</dbReference>
<evidence type="ECO:0000256" key="2">
    <source>
        <dbReference type="ARBA" id="ARBA00022525"/>
    </source>
</evidence>
<keyword evidence="5" id="KW-1133">Transmembrane helix</keyword>
<feature type="compositionally biased region" description="Polar residues" evidence="4">
    <location>
        <begin position="153"/>
        <end position="164"/>
    </location>
</feature>
<organism evidence="7 8">
    <name type="scientific">Hypsibius exemplaris</name>
    <name type="common">Freshwater tardigrade</name>
    <dbReference type="NCBI Taxonomy" id="2072580"/>
    <lineage>
        <taxon>Eukaryota</taxon>
        <taxon>Metazoa</taxon>
        <taxon>Ecdysozoa</taxon>
        <taxon>Tardigrada</taxon>
        <taxon>Eutardigrada</taxon>
        <taxon>Parachela</taxon>
        <taxon>Hypsibioidea</taxon>
        <taxon>Hypsibiidae</taxon>
        <taxon>Hypsibius</taxon>
    </lineage>
</organism>
<dbReference type="CDD" id="cd00190">
    <property type="entry name" value="Tryp_SPc"/>
    <property type="match status" value="1"/>
</dbReference>
<keyword evidence="8" id="KW-1185">Reference proteome</keyword>
<feature type="domain" description="Peptidase S1" evidence="6">
    <location>
        <begin position="437"/>
        <end position="694"/>
    </location>
</feature>
<dbReference type="OrthoDB" id="6261922at2759"/>
<evidence type="ECO:0000256" key="1">
    <source>
        <dbReference type="ARBA" id="ARBA00004613"/>
    </source>
</evidence>
<feature type="region of interest" description="Disordered" evidence="4">
    <location>
        <begin position="116"/>
        <end position="175"/>
    </location>
</feature>
<dbReference type="EMBL" id="MTYJ01000054">
    <property type="protein sequence ID" value="OQV17986.1"/>
    <property type="molecule type" value="Genomic_DNA"/>
</dbReference>
<evidence type="ECO:0000256" key="5">
    <source>
        <dbReference type="SAM" id="Phobius"/>
    </source>
</evidence>
<comment type="subcellular location">
    <subcellularLocation>
        <location evidence="1">Secreted</location>
    </subcellularLocation>
</comment>
<dbReference type="SUPFAM" id="SSF50494">
    <property type="entry name" value="Trypsin-like serine proteases"/>
    <property type="match status" value="1"/>
</dbReference>
<evidence type="ECO:0000313" key="7">
    <source>
        <dbReference type="EMBL" id="OQV17986.1"/>
    </source>
</evidence>
<name>A0A1W0WS16_HYPEX</name>
<sequence length="697" mass="74716">MVSPTVTSQKSGYPRSNRRKVIPSDLFPPVCSDQARDISLWESALRFFKSRLDDLLVQNRVRPHRLTAKMKLLAALTVTVAVCAMFVVPVRCDRNATSLSHNDSISSLKLQVATLRGKPNASTSESSTRSGRFLEDDEAADTDSLDQDDLSTRSLNSSANNATSPDGPEGRSFFDDLPISPLGGYKKYEKAYINIPGYQASKEKVEGAGLMPSPVPVPGMVNVPYLTAPGGGFLGPVGYPQSGPVGYGQGGPTPYYSGPAPLQSYNVGPSPYLNNGPPSPYGPYPSPGFYSAPPPQPVVVARPVNVVPAPPVGFPIAGNSELGNFVSAIRNRPHGPPVNSRPLPPHCTCKKLADCRDVSRFARMYTDDDVSYNGQCLPSFVVCCNPELLEQQKQALHPGPPPPRPVVVAQPNPPVVPVVVKGVVPYGKGPNGPPPPPIGGPVCGRKGTNPMARVLDETVQRADTEFGEYPWMAAVLLSDLTYVCGGALIGNRFILTAAHCISKHKHRNLIVRLGEYDVQETSEPPFQDYKVVDAIIHAGYHSGTLRNDMAVLVLDAPVKFNAYIAPVCLPEPGASYGPALCTVTGWGKNTIAHGKWSSRLKGVDVPLVTNEFCENSYRKSPELGGYFNLDNSFVCAGAPGKDACFGDGGSPMVCPINGVYQLVGLVSWGIDCGLYPGVYARVDKFLPWIADVTRQFS</sequence>
<dbReference type="SMART" id="SM00020">
    <property type="entry name" value="Tryp_SPc"/>
    <property type="match status" value="1"/>
</dbReference>
<protein>
    <submittedName>
        <fullName evidence="7">Coagulation factor XI</fullName>
    </submittedName>
</protein>
<accession>A0A1W0WS16</accession>
<dbReference type="FunFam" id="2.40.10.10:FF:000038">
    <property type="entry name" value="Serine protease"/>
    <property type="match status" value="1"/>
</dbReference>
<dbReference type="InterPro" id="IPR001314">
    <property type="entry name" value="Peptidase_S1A"/>
</dbReference>
<dbReference type="GO" id="GO:0006508">
    <property type="term" value="P:proteolysis"/>
    <property type="evidence" value="ECO:0007669"/>
    <property type="project" value="InterPro"/>
</dbReference>
<dbReference type="Proteomes" id="UP000192578">
    <property type="component" value="Unassembled WGS sequence"/>
</dbReference>
<gene>
    <name evidence="7" type="ORF">BV898_07928</name>
</gene>
<dbReference type="PRINTS" id="PR00722">
    <property type="entry name" value="CHYMOTRYPSIN"/>
</dbReference>
<dbReference type="AlphaFoldDB" id="A0A1W0WS16"/>
<evidence type="ECO:0000313" key="8">
    <source>
        <dbReference type="Proteomes" id="UP000192578"/>
    </source>
</evidence>
<dbReference type="InterPro" id="IPR043504">
    <property type="entry name" value="Peptidase_S1_PA_chymotrypsin"/>
</dbReference>
<dbReference type="PROSITE" id="PS00134">
    <property type="entry name" value="TRYPSIN_HIS"/>
    <property type="match status" value="1"/>
</dbReference>
<dbReference type="Gene3D" id="2.40.10.10">
    <property type="entry name" value="Trypsin-like serine proteases"/>
    <property type="match status" value="1"/>
</dbReference>
<feature type="compositionally biased region" description="Polar residues" evidence="4">
    <location>
        <begin position="1"/>
        <end position="11"/>
    </location>
</feature>
<comment type="caution">
    <text evidence="7">The sequence shown here is derived from an EMBL/GenBank/DDBJ whole genome shotgun (WGS) entry which is preliminary data.</text>
</comment>
<keyword evidence="3" id="KW-1015">Disulfide bond</keyword>
<feature type="compositionally biased region" description="Acidic residues" evidence="4">
    <location>
        <begin position="135"/>
        <end position="149"/>
    </location>
</feature>
<evidence type="ECO:0000256" key="3">
    <source>
        <dbReference type="ARBA" id="ARBA00023157"/>
    </source>
</evidence>
<evidence type="ECO:0000259" key="6">
    <source>
        <dbReference type="PROSITE" id="PS50240"/>
    </source>
</evidence>
<feature type="region of interest" description="Disordered" evidence="4">
    <location>
        <begin position="1"/>
        <end position="20"/>
    </location>
</feature>
<keyword evidence="2" id="KW-0964">Secreted</keyword>